<feature type="non-terminal residue" evidence="2">
    <location>
        <position position="1"/>
    </location>
</feature>
<protein>
    <submittedName>
        <fullName evidence="2">Uncharacterized protein</fullName>
    </submittedName>
</protein>
<evidence type="ECO:0000256" key="1">
    <source>
        <dbReference type="SAM" id="MobiDB-lite"/>
    </source>
</evidence>
<feature type="region of interest" description="Disordered" evidence="1">
    <location>
        <begin position="1"/>
        <end position="54"/>
    </location>
</feature>
<feature type="compositionally biased region" description="Low complexity" evidence="1">
    <location>
        <begin position="19"/>
        <end position="28"/>
    </location>
</feature>
<comment type="caution">
    <text evidence="2">The sequence shown here is derived from an EMBL/GenBank/DDBJ whole genome shotgun (WGS) entry which is preliminary data.</text>
</comment>
<feature type="compositionally biased region" description="Low complexity" evidence="1">
    <location>
        <begin position="1"/>
        <end position="12"/>
    </location>
</feature>
<keyword evidence="3" id="KW-1185">Reference proteome</keyword>
<reference evidence="2" key="1">
    <citation type="submission" date="2023-10" db="EMBL/GenBank/DDBJ databases">
        <authorList>
            <person name="Chen Y."/>
            <person name="Shah S."/>
            <person name="Dougan E. K."/>
            <person name="Thang M."/>
            <person name="Chan C."/>
        </authorList>
    </citation>
    <scope>NUCLEOTIDE SEQUENCE [LARGE SCALE GENOMIC DNA]</scope>
</reference>
<feature type="compositionally biased region" description="Gly residues" evidence="1">
    <location>
        <begin position="29"/>
        <end position="39"/>
    </location>
</feature>
<evidence type="ECO:0000313" key="3">
    <source>
        <dbReference type="Proteomes" id="UP001189429"/>
    </source>
</evidence>
<proteinExistence type="predicted"/>
<dbReference type="Proteomes" id="UP001189429">
    <property type="component" value="Unassembled WGS sequence"/>
</dbReference>
<name>A0ABN9Y9G2_9DINO</name>
<sequence length="54" mass="5152">DALPGVAALPAGAGHGRRGAAPAGRRGCRGAGRPAGRGAAGALHAFQARPGRVE</sequence>
<organism evidence="2 3">
    <name type="scientific">Prorocentrum cordatum</name>
    <dbReference type="NCBI Taxonomy" id="2364126"/>
    <lineage>
        <taxon>Eukaryota</taxon>
        <taxon>Sar</taxon>
        <taxon>Alveolata</taxon>
        <taxon>Dinophyceae</taxon>
        <taxon>Prorocentrales</taxon>
        <taxon>Prorocentraceae</taxon>
        <taxon>Prorocentrum</taxon>
    </lineage>
</organism>
<gene>
    <name evidence="2" type="ORF">PCOR1329_LOCUS82371</name>
</gene>
<feature type="non-terminal residue" evidence="2">
    <location>
        <position position="54"/>
    </location>
</feature>
<accession>A0ABN9Y9G2</accession>
<evidence type="ECO:0000313" key="2">
    <source>
        <dbReference type="EMBL" id="CAK0907311.1"/>
    </source>
</evidence>
<dbReference type="EMBL" id="CAUYUJ010021837">
    <property type="protein sequence ID" value="CAK0907311.1"/>
    <property type="molecule type" value="Genomic_DNA"/>
</dbReference>